<keyword evidence="3" id="KW-1185">Reference proteome</keyword>
<gene>
    <name evidence="2" type="ORF">TH63_18675</name>
</gene>
<dbReference type="EMBL" id="CP010777">
    <property type="protein sequence ID" value="AKQ47207.1"/>
    <property type="molecule type" value="Genomic_DNA"/>
</dbReference>
<name>A0A0H4VTE6_9BACT</name>
<dbReference type="PATRIC" id="fig|1379910.4.peg.4069"/>
<evidence type="ECO:0000313" key="3">
    <source>
        <dbReference type="Proteomes" id="UP000036458"/>
    </source>
</evidence>
<reference evidence="2 3" key="1">
    <citation type="submission" date="2015-01" db="EMBL/GenBank/DDBJ databases">
        <title>Rufibacter sp./DG31D/ whole genome sequencing.</title>
        <authorList>
            <person name="Kim M.K."/>
            <person name="Srinivasan S."/>
            <person name="Lee J.-J."/>
        </authorList>
    </citation>
    <scope>NUCLEOTIDE SEQUENCE [LARGE SCALE GENOMIC DNA]</scope>
    <source>
        <strain evidence="2 3">DG31D</strain>
    </source>
</reference>
<organism evidence="2 3">
    <name type="scientific">Rufibacter radiotolerans</name>
    <dbReference type="NCBI Taxonomy" id="1379910"/>
    <lineage>
        <taxon>Bacteria</taxon>
        <taxon>Pseudomonadati</taxon>
        <taxon>Bacteroidota</taxon>
        <taxon>Cytophagia</taxon>
        <taxon>Cytophagales</taxon>
        <taxon>Hymenobacteraceae</taxon>
        <taxon>Rufibacter</taxon>
    </lineage>
</organism>
<dbReference type="AlphaFoldDB" id="A0A0H4VTE6"/>
<dbReference type="RefSeq" id="WP_048922291.1">
    <property type="nucleotide sequence ID" value="NZ_CP010777.1"/>
</dbReference>
<dbReference type="OrthoDB" id="879752at2"/>
<evidence type="ECO:0000256" key="1">
    <source>
        <dbReference type="SAM" id="SignalP"/>
    </source>
</evidence>
<sequence length="256" mass="28534">MMKKLFLLVLLAWAGVSQAQDVSSGTPYFVELQNGQRVYARRLQFKSPLFKQNYFLLDDSLRYSPEMIKYYQSQDGFFARVDAGRRFSDFAQREQAGKVSTYFVYRTDYNSYGPGIGVGMGGVGMGGYGYGGYPTQRRVYYFSKENGPLQPLTYKNLRPALADNPGSLESLQDYKRGQNIQTGIYIAGAGVLVAGLQQQFRGGSTSGSNFSTLTLVGAGIMLIPQLIKLVKKDKLSEAIDLYNYTPREAAPKVEEE</sequence>
<accession>A0A0H4VTE6</accession>
<dbReference type="Proteomes" id="UP000036458">
    <property type="component" value="Chromosome"/>
</dbReference>
<dbReference type="KEGG" id="ruf:TH63_18675"/>
<feature type="signal peptide" evidence="1">
    <location>
        <begin position="1"/>
        <end position="19"/>
    </location>
</feature>
<keyword evidence="1" id="KW-0732">Signal</keyword>
<evidence type="ECO:0000313" key="2">
    <source>
        <dbReference type="EMBL" id="AKQ47207.1"/>
    </source>
</evidence>
<feature type="chain" id="PRO_5005212153" evidence="1">
    <location>
        <begin position="20"/>
        <end position="256"/>
    </location>
</feature>
<protein>
    <submittedName>
        <fullName evidence="2">Uncharacterized protein</fullName>
    </submittedName>
</protein>
<proteinExistence type="predicted"/>